<keyword evidence="2" id="KW-1185">Reference proteome</keyword>
<dbReference type="Ensembl" id="ENSHHUT00000028466.1">
    <property type="protein sequence ID" value="ENSHHUP00000027378.1"/>
    <property type="gene ID" value="ENSHHUG00000017356.1"/>
</dbReference>
<reference evidence="1" key="2">
    <citation type="submission" date="2025-08" db="UniProtKB">
        <authorList>
            <consortium name="Ensembl"/>
        </authorList>
    </citation>
    <scope>IDENTIFICATION</scope>
</reference>
<sequence length="157" mass="18058">ELVYCVTVADFLLSQVVEDDEEDFPSTRSDEELIHNNNGSKEKLFQSLSPKDINGIDFKGEAITFKATTAGILATLSHCMDLMVRREDSWQKRLDQETEKRRRIEEGYKSALSELKKKSHFRGPDYEVRRLQDRGTESVFIIFLSFSSVQLYGLSVL</sequence>
<proteinExistence type="predicted"/>
<name>A0A4W5LNA9_9TELE</name>
<evidence type="ECO:0000313" key="2">
    <source>
        <dbReference type="Proteomes" id="UP000314982"/>
    </source>
</evidence>
<accession>A0A4W5LNA9</accession>
<dbReference type="GeneTree" id="ENSGT00940000155123"/>
<dbReference type="Proteomes" id="UP000314982">
    <property type="component" value="Unassembled WGS sequence"/>
</dbReference>
<evidence type="ECO:0000313" key="1">
    <source>
        <dbReference type="Ensembl" id="ENSHHUP00000027378.1"/>
    </source>
</evidence>
<dbReference type="STRING" id="62062.ENSHHUP00000027378"/>
<reference evidence="1" key="3">
    <citation type="submission" date="2025-09" db="UniProtKB">
        <authorList>
            <consortium name="Ensembl"/>
        </authorList>
    </citation>
    <scope>IDENTIFICATION</scope>
</reference>
<organism evidence="1 2">
    <name type="scientific">Hucho hucho</name>
    <name type="common">huchen</name>
    <dbReference type="NCBI Taxonomy" id="62062"/>
    <lineage>
        <taxon>Eukaryota</taxon>
        <taxon>Metazoa</taxon>
        <taxon>Chordata</taxon>
        <taxon>Craniata</taxon>
        <taxon>Vertebrata</taxon>
        <taxon>Euteleostomi</taxon>
        <taxon>Actinopterygii</taxon>
        <taxon>Neopterygii</taxon>
        <taxon>Teleostei</taxon>
        <taxon>Protacanthopterygii</taxon>
        <taxon>Salmoniformes</taxon>
        <taxon>Salmonidae</taxon>
        <taxon>Salmoninae</taxon>
        <taxon>Hucho</taxon>
    </lineage>
</organism>
<reference evidence="2" key="1">
    <citation type="submission" date="2018-06" db="EMBL/GenBank/DDBJ databases">
        <title>Genome assembly of Danube salmon.</title>
        <authorList>
            <person name="Macqueen D.J."/>
            <person name="Gundappa M.K."/>
        </authorList>
    </citation>
    <scope>NUCLEOTIDE SEQUENCE [LARGE SCALE GENOMIC DNA]</scope>
</reference>
<protein>
    <submittedName>
        <fullName evidence="1">Uncharacterized protein</fullName>
    </submittedName>
</protein>
<dbReference type="AlphaFoldDB" id="A0A4W5LNA9"/>